<evidence type="ECO:0000259" key="1">
    <source>
        <dbReference type="Pfam" id="PF16363"/>
    </source>
</evidence>
<protein>
    <submittedName>
        <fullName evidence="2">dTDP-glucose 4,6-dehydratase</fullName>
    </submittedName>
</protein>
<dbReference type="PATRIC" id="fig|758847.3.peg.981"/>
<reference evidence="2 3" key="2">
    <citation type="journal article" date="2014" name="Emerg. Microbes Infect.">
        <title>Potential impact on kidney infection: a whole-genome analysis of Leptospira santarosai serovar Shermani.</title>
        <authorList>
            <person name="Chou L.F."/>
            <person name="Chen T.W."/>
            <person name="Ko Y.C."/>
            <person name="Pan M.J."/>
            <person name="Tian Y.C."/>
            <person name="Chiu C.H."/>
            <person name="Tang P."/>
            <person name="Hung C.C."/>
            <person name="Yang C.W."/>
        </authorList>
    </citation>
    <scope>NUCLEOTIDE SEQUENCE</scope>
    <source>
        <strain evidence="2 3">LT 821</strain>
    </source>
</reference>
<sequence length="356" mass="40369">MKFIFHTQKDKEFYSIVFYSFSKTTVFLRKSKNSMKCLITGAAGFVGGYLLEELKESYTDFLGIGIQPGPDIGKDSKLPRSYRSVVCDIRNMDQVRSVIHEFSPDTVFHLAAQPFVPKAVENPGETLEINVQGTLNLLESLRSLKKRVRFIYISSSDVYGNVSESSLPVPESVVPAPLNPYSSSKFCAEIYCLQYHRWIPELEIVIARPFNHTGPKQNPNFVIPNFCFQVLEALKLPESERKILVGDLSSTRDFLDVRDVVRAYRILSEKGKPGETYNICSGKEVVIRDVLDKIISVSGRKIQVEVDSSRFRPVEMKRLFGNKDKLQGLGWAPNFDLSDTIRDVYHWYQTAGNVAS</sequence>
<proteinExistence type="predicted"/>
<dbReference type="SUPFAM" id="SSF51735">
    <property type="entry name" value="NAD(P)-binding Rossmann-fold domains"/>
    <property type="match status" value="1"/>
</dbReference>
<dbReference type="Gene3D" id="3.90.25.10">
    <property type="entry name" value="UDP-galactose 4-epimerase, domain 1"/>
    <property type="match status" value="1"/>
</dbReference>
<organism evidence="2 3">
    <name type="scientific">Leptospira santarosai serovar Shermani str. LT 821</name>
    <dbReference type="NCBI Taxonomy" id="758847"/>
    <lineage>
        <taxon>Bacteria</taxon>
        <taxon>Pseudomonadati</taxon>
        <taxon>Spirochaetota</taxon>
        <taxon>Spirochaetia</taxon>
        <taxon>Leptospirales</taxon>
        <taxon>Leptospiraceae</taxon>
        <taxon>Leptospira</taxon>
    </lineage>
</organism>
<gene>
    <name evidence="2" type="ORF">LSS_04696</name>
</gene>
<dbReference type="EMBL" id="CP006694">
    <property type="protein sequence ID" value="EKT87911.1"/>
    <property type="molecule type" value="Genomic_DNA"/>
</dbReference>
<dbReference type="InterPro" id="IPR016040">
    <property type="entry name" value="NAD(P)-bd_dom"/>
</dbReference>
<dbReference type="PANTHER" id="PTHR43000">
    <property type="entry name" value="DTDP-D-GLUCOSE 4,6-DEHYDRATASE-RELATED"/>
    <property type="match status" value="1"/>
</dbReference>
<feature type="domain" description="NAD(P)-binding" evidence="1">
    <location>
        <begin position="38"/>
        <end position="343"/>
    </location>
</feature>
<dbReference type="Proteomes" id="UP000035800">
    <property type="component" value="Chromosome I"/>
</dbReference>
<reference evidence="2 3" key="1">
    <citation type="journal article" date="2012" name="Gene">
        <title>Sequence of Leptospira santarosai serovar Shermani genome and prediction of virulence-associated genes.</title>
        <authorList>
            <person name="Chou L.F."/>
            <person name="Chen Y.T."/>
            <person name="Lu C.W."/>
            <person name="Ko Y.C."/>
            <person name="Tang C.Y."/>
            <person name="Pan M.J."/>
            <person name="Tian Y.C."/>
            <person name="Chiu C.H."/>
            <person name="Hung C.C."/>
            <person name="Yang C.W."/>
        </authorList>
    </citation>
    <scope>NUCLEOTIDE SEQUENCE [LARGE SCALE GENOMIC DNA]</scope>
    <source>
        <strain evidence="2">LT 821</strain>
    </source>
</reference>
<accession>K8Y4L5</accession>
<dbReference type="STRING" id="758847.LSS_04696"/>
<dbReference type="InterPro" id="IPR036291">
    <property type="entry name" value="NAD(P)-bd_dom_sf"/>
</dbReference>
<evidence type="ECO:0000313" key="2">
    <source>
        <dbReference type="EMBL" id="EKT87911.1"/>
    </source>
</evidence>
<dbReference type="AlphaFoldDB" id="K8Y4L5"/>
<dbReference type="Pfam" id="PF16363">
    <property type="entry name" value="GDP_Man_Dehyd"/>
    <property type="match status" value="1"/>
</dbReference>
<dbReference type="Gene3D" id="3.40.50.720">
    <property type="entry name" value="NAD(P)-binding Rossmann-like Domain"/>
    <property type="match status" value="1"/>
</dbReference>
<name>K8Y4L5_9LEPT</name>
<dbReference type="KEGG" id="lst:LSS_04696"/>
<evidence type="ECO:0000313" key="3">
    <source>
        <dbReference type="Proteomes" id="UP000035800"/>
    </source>
</evidence>